<keyword evidence="2" id="KW-0479">Metal-binding</keyword>
<accession>A0A133XF24</accession>
<dbReference type="RefSeq" id="WP_066885359.1">
    <property type="nucleotide sequence ID" value="NZ_LODL01000035.1"/>
</dbReference>
<evidence type="ECO:0000256" key="3">
    <source>
        <dbReference type="ARBA" id="ARBA00023004"/>
    </source>
</evidence>
<organism evidence="6 7">
    <name type="scientific">Dechloromonas denitrificans</name>
    <dbReference type="NCBI Taxonomy" id="281362"/>
    <lineage>
        <taxon>Bacteria</taxon>
        <taxon>Pseudomonadati</taxon>
        <taxon>Pseudomonadota</taxon>
        <taxon>Betaproteobacteria</taxon>
        <taxon>Rhodocyclales</taxon>
        <taxon>Azonexaceae</taxon>
        <taxon>Dechloromonas</taxon>
    </lineage>
</organism>
<dbReference type="EMBL" id="LODL01000035">
    <property type="protein sequence ID" value="KXB29541.1"/>
    <property type="molecule type" value="Genomic_DNA"/>
</dbReference>
<dbReference type="PROSITE" id="PS00198">
    <property type="entry name" value="4FE4S_FER_1"/>
    <property type="match status" value="2"/>
</dbReference>
<protein>
    <recommendedName>
        <fullName evidence="5">4Fe-4S ferredoxin-type domain-containing protein</fullName>
    </recommendedName>
</protein>
<evidence type="ECO:0000256" key="2">
    <source>
        <dbReference type="ARBA" id="ARBA00022723"/>
    </source>
</evidence>
<keyword evidence="7" id="KW-1185">Reference proteome</keyword>
<dbReference type="InterPro" id="IPR017896">
    <property type="entry name" value="4Fe4S_Fe-S-bd"/>
</dbReference>
<proteinExistence type="predicted"/>
<dbReference type="GO" id="GO:0051539">
    <property type="term" value="F:4 iron, 4 sulfur cluster binding"/>
    <property type="evidence" value="ECO:0007669"/>
    <property type="project" value="UniProtKB-KW"/>
</dbReference>
<dbReference type="PROSITE" id="PS51379">
    <property type="entry name" value="4FE4S_FER_2"/>
    <property type="match status" value="3"/>
</dbReference>
<dbReference type="GO" id="GO:0046872">
    <property type="term" value="F:metal ion binding"/>
    <property type="evidence" value="ECO:0007669"/>
    <property type="project" value="UniProtKB-KW"/>
</dbReference>
<dbReference type="PANTHER" id="PTHR43687:SF4">
    <property type="entry name" value="BLR5484 PROTEIN"/>
    <property type="match status" value="1"/>
</dbReference>
<feature type="domain" description="4Fe-4S ferredoxin-type" evidence="5">
    <location>
        <begin position="408"/>
        <end position="437"/>
    </location>
</feature>
<dbReference type="InterPro" id="IPR050572">
    <property type="entry name" value="Fe-S_Ferredoxin"/>
</dbReference>
<feature type="domain" description="4Fe-4S ferredoxin-type" evidence="5">
    <location>
        <begin position="439"/>
        <end position="468"/>
    </location>
</feature>
<feature type="domain" description="4Fe-4S ferredoxin-type" evidence="5">
    <location>
        <begin position="202"/>
        <end position="231"/>
    </location>
</feature>
<gene>
    <name evidence="6" type="ORF">AT959_16490</name>
</gene>
<evidence type="ECO:0000256" key="4">
    <source>
        <dbReference type="ARBA" id="ARBA00023014"/>
    </source>
</evidence>
<dbReference type="Pfam" id="PF12838">
    <property type="entry name" value="Fer4_7"/>
    <property type="match status" value="1"/>
</dbReference>
<name>A0A133XF24_9RHOO</name>
<evidence type="ECO:0000256" key="1">
    <source>
        <dbReference type="ARBA" id="ARBA00022485"/>
    </source>
</evidence>
<dbReference type="PANTHER" id="PTHR43687">
    <property type="entry name" value="ADENYLYLSULFATE REDUCTASE, BETA SUBUNIT"/>
    <property type="match status" value="1"/>
</dbReference>
<dbReference type="InterPro" id="IPR017900">
    <property type="entry name" value="4Fe4S_Fe_S_CS"/>
</dbReference>
<reference evidence="6 7" key="1">
    <citation type="submission" date="2015-12" db="EMBL/GenBank/DDBJ databases">
        <title>Nitrous oxide reduction kinetics distinguish bacteria harboring typical versus atypical NosZ.</title>
        <authorList>
            <person name="Yoon S."/>
            <person name="Nissen S."/>
            <person name="Park D."/>
            <person name="Sanford R.A."/>
            <person name="Loeffler F.E."/>
        </authorList>
    </citation>
    <scope>NUCLEOTIDE SEQUENCE [LARGE SCALE GENOMIC DNA]</scope>
    <source>
        <strain evidence="6 7">ATCC BAA-841</strain>
    </source>
</reference>
<comment type="caution">
    <text evidence="6">The sequence shown here is derived from an EMBL/GenBank/DDBJ whole genome shotgun (WGS) entry which is preliminary data.</text>
</comment>
<dbReference type="AlphaFoldDB" id="A0A133XF24"/>
<dbReference type="Gene3D" id="3.30.70.20">
    <property type="match status" value="2"/>
</dbReference>
<dbReference type="STRING" id="281362.AT959_16490"/>
<keyword evidence="3" id="KW-0408">Iron</keyword>
<evidence type="ECO:0000259" key="5">
    <source>
        <dbReference type="PROSITE" id="PS51379"/>
    </source>
</evidence>
<keyword evidence="4" id="KW-0411">Iron-sulfur</keyword>
<dbReference type="Pfam" id="PF00037">
    <property type="entry name" value="Fer4"/>
    <property type="match status" value="1"/>
</dbReference>
<evidence type="ECO:0000313" key="7">
    <source>
        <dbReference type="Proteomes" id="UP000070186"/>
    </source>
</evidence>
<dbReference type="SUPFAM" id="SSF54862">
    <property type="entry name" value="4Fe-4S ferredoxins"/>
    <property type="match status" value="1"/>
</dbReference>
<dbReference type="Proteomes" id="UP000070186">
    <property type="component" value="Unassembled WGS sequence"/>
</dbReference>
<keyword evidence="1" id="KW-0004">4Fe-4S</keyword>
<sequence length="548" mass="57508">MNPVAVASLFAPDHPPLAAALAALNELPAPEPVPAVSMNADGRLLIVGEAEVALGWAERLAGQRQVCVLAVGDMPAVDLPEEANFTLEQGSEVKLAGHLGAFEVSWQAAGLAKRGSFDVVLDLSLQALLNRVELPPGYVAPGRDPLDQALAVIDLLAFDGEFEKPRYVAVNERVCAHSRSQKSGCSNCIEVCATEAIIGFGDSIKLDPYLCQGCGTCTTVCPTGALSYQYPRVADLGLAIKAQLKAYRAAGGSLPCLLFHSAEAGRKQLLAMKRAGQMLPANVIPLETWSADAVGLDLLLGAVALGACQVAVLGAGSHDLAPLQRQAKLGQAILNGLGYAGDYLRIIDAEEAGWLGALAAWAPADAVPAAEFRLLADKRTTLEFVIDHLAKHAPVAAEAIALPAGAPFGMVAVSDACTLCMACTSACPASALKAAADAPRLSFIERNCVQCGLCANTCPEQAITLTPRLLLKDRRQERMLREAEVFCCTACGKPMGAAPTILSMISKLSGHSMFATPEAQARLSMCGDCRVIDLINNEKSTKAWEMSE</sequence>
<evidence type="ECO:0000313" key="6">
    <source>
        <dbReference type="EMBL" id="KXB29541.1"/>
    </source>
</evidence>